<dbReference type="InterPro" id="IPR013087">
    <property type="entry name" value="Znf_C2H2_type"/>
</dbReference>
<accession>A0A9N9SAQ6</accession>
<evidence type="ECO:0000313" key="11">
    <source>
        <dbReference type="EMBL" id="CAG9814773.1"/>
    </source>
</evidence>
<reference evidence="11" key="1">
    <citation type="submission" date="2022-01" db="EMBL/GenBank/DDBJ databases">
        <authorList>
            <person name="King R."/>
        </authorList>
    </citation>
    <scope>NUCLEOTIDE SEQUENCE</scope>
</reference>
<name>A0A9N9SAQ6_PHACE</name>
<dbReference type="InterPro" id="IPR006612">
    <property type="entry name" value="THAP_Znf"/>
</dbReference>
<feature type="region of interest" description="Disordered" evidence="8">
    <location>
        <begin position="115"/>
        <end position="135"/>
    </location>
</feature>
<dbReference type="SMART" id="SM00355">
    <property type="entry name" value="ZnF_C2H2"/>
    <property type="match status" value="5"/>
</dbReference>
<evidence type="ECO:0000256" key="8">
    <source>
        <dbReference type="SAM" id="MobiDB-lite"/>
    </source>
</evidence>
<dbReference type="PROSITE" id="PS00028">
    <property type="entry name" value="ZINC_FINGER_C2H2_1"/>
    <property type="match status" value="1"/>
</dbReference>
<gene>
    <name evidence="11" type="ORF">PHAECO_LOCUS2262</name>
</gene>
<evidence type="ECO:0000256" key="6">
    <source>
        <dbReference type="PROSITE-ProRule" id="PRU00042"/>
    </source>
</evidence>
<dbReference type="SMART" id="SM00980">
    <property type="entry name" value="THAP"/>
    <property type="match status" value="1"/>
</dbReference>
<keyword evidence="2" id="KW-0677">Repeat</keyword>
<dbReference type="GO" id="GO:0005634">
    <property type="term" value="C:nucleus"/>
    <property type="evidence" value="ECO:0007669"/>
    <property type="project" value="TreeGrafter"/>
</dbReference>
<dbReference type="Gene3D" id="3.30.160.60">
    <property type="entry name" value="Classic Zinc Finger"/>
    <property type="match status" value="2"/>
</dbReference>
<dbReference type="PROSITE" id="PS50157">
    <property type="entry name" value="ZINC_FINGER_C2H2_2"/>
    <property type="match status" value="1"/>
</dbReference>
<dbReference type="Proteomes" id="UP001153737">
    <property type="component" value="Chromosome 11"/>
</dbReference>
<dbReference type="PANTHER" id="PTHR24403:SF67">
    <property type="entry name" value="FI01116P-RELATED"/>
    <property type="match status" value="1"/>
</dbReference>
<keyword evidence="12" id="KW-1185">Reference proteome</keyword>
<dbReference type="SUPFAM" id="SSF57716">
    <property type="entry name" value="Glucocorticoid receptor-like (DNA-binding domain)"/>
    <property type="match status" value="1"/>
</dbReference>
<proteinExistence type="predicted"/>
<evidence type="ECO:0000256" key="3">
    <source>
        <dbReference type="ARBA" id="ARBA00022771"/>
    </source>
</evidence>
<evidence type="ECO:0000256" key="7">
    <source>
        <dbReference type="PROSITE-ProRule" id="PRU00309"/>
    </source>
</evidence>
<evidence type="ECO:0000256" key="4">
    <source>
        <dbReference type="ARBA" id="ARBA00022833"/>
    </source>
</evidence>
<dbReference type="InterPro" id="IPR050688">
    <property type="entry name" value="Zinc_finger/UBP_domain"/>
</dbReference>
<dbReference type="PANTHER" id="PTHR24403">
    <property type="entry name" value="ZINC FINGER PROTEIN"/>
    <property type="match status" value="1"/>
</dbReference>
<keyword evidence="5 7" id="KW-0238">DNA-binding</keyword>
<evidence type="ECO:0000259" key="9">
    <source>
        <dbReference type="PROSITE" id="PS50157"/>
    </source>
</evidence>
<evidence type="ECO:0000259" key="10">
    <source>
        <dbReference type="PROSITE" id="PS50950"/>
    </source>
</evidence>
<feature type="compositionally biased region" description="Acidic residues" evidence="8">
    <location>
        <begin position="166"/>
        <end position="176"/>
    </location>
</feature>
<dbReference type="AlphaFoldDB" id="A0A9N9SAQ6"/>
<keyword evidence="3 6" id="KW-0863">Zinc-finger</keyword>
<feature type="region of interest" description="Disordered" evidence="8">
    <location>
        <begin position="153"/>
        <end position="177"/>
    </location>
</feature>
<dbReference type="GO" id="GO:0008270">
    <property type="term" value="F:zinc ion binding"/>
    <property type="evidence" value="ECO:0007669"/>
    <property type="project" value="UniProtKB-KW"/>
</dbReference>
<protein>
    <submittedName>
        <fullName evidence="11">Uncharacterized protein</fullName>
    </submittedName>
</protein>
<reference evidence="11" key="2">
    <citation type="submission" date="2022-10" db="EMBL/GenBank/DDBJ databases">
        <authorList>
            <consortium name="ENA_rothamsted_submissions"/>
            <consortium name="culmorum"/>
            <person name="King R."/>
        </authorList>
    </citation>
    <scope>NUCLEOTIDE SEQUENCE</scope>
</reference>
<evidence type="ECO:0000256" key="2">
    <source>
        <dbReference type="ARBA" id="ARBA00022737"/>
    </source>
</evidence>
<dbReference type="Pfam" id="PF05485">
    <property type="entry name" value="THAP"/>
    <property type="match status" value="1"/>
</dbReference>
<dbReference type="EMBL" id="OU896717">
    <property type="protein sequence ID" value="CAG9814773.1"/>
    <property type="molecule type" value="Genomic_DNA"/>
</dbReference>
<dbReference type="OrthoDB" id="6764673at2759"/>
<feature type="domain" description="THAP-type" evidence="10">
    <location>
        <begin position="1"/>
        <end position="90"/>
    </location>
</feature>
<feature type="domain" description="C2H2-type" evidence="9">
    <location>
        <begin position="393"/>
        <end position="420"/>
    </location>
</feature>
<evidence type="ECO:0000256" key="5">
    <source>
        <dbReference type="ARBA" id="ARBA00023125"/>
    </source>
</evidence>
<dbReference type="SMART" id="SM00692">
    <property type="entry name" value="DM3"/>
    <property type="match status" value="1"/>
</dbReference>
<evidence type="ECO:0000313" key="12">
    <source>
        <dbReference type="Proteomes" id="UP001153737"/>
    </source>
</evidence>
<dbReference type="GO" id="GO:0003677">
    <property type="term" value="F:DNA binding"/>
    <property type="evidence" value="ECO:0007669"/>
    <property type="project" value="UniProtKB-UniRule"/>
</dbReference>
<dbReference type="PROSITE" id="PS50950">
    <property type="entry name" value="ZF_THAP"/>
    <property type="match status" value="1"/>
</dbReference>
<keyword evidence="4" id="KW-0862">Zinc</keyword>
<sequence length="462" mass="54177">MGRKCSVPHCYTGYRQCKEKAALYKVPDDDFFLSKWQEAIARDDRPITPKDFVCEKHFKEEDILRRRIIKDVVEEYQRPKLKPDAIPSIFPDWPEFISKMTKKRRKMPVETDGVIDMTTNSDDEDNPETRRDAQHYSGDSEIELNNEEIEIKSEYEESMDITNRDNEEEEEDEDDTIGPKMYRCDQCKYKTQYAHNLRTHKTKHLSGNNAYMRCHLCVTYKTKWESVFINHMKTKHGICLTKAMRCIFCNFKTKVEQCLVRHCEMEHPGQVTPEKTSNYGYGAKSKNEYNTHIVQEHSEINPLNPIIVESGCHERDIMKGDVNAVEDRLQSVHHETHQGVPKGHKQIDKAEYSCSRCQFKTSTQILLQNHLFKHQFTQQNKSCLKKNVVSREFYCTKCSLSFNNEADLKRHLFSHRNENKKSVDESIKSLLGRKVNNNNENGMVKVPNFDVVTVKEDHTTDF</sequence>
<evidence type="ECO:0000256" key="1">
    <source>
        <dbReference type="ARBA" id="ARBA00022723"/>
    </source>
</evidence>
<keyword evidence="1" id="KW-0479">Metal-binding</keyword>
<dbReference type="GO" id="GO:0045944">
    <property type="term" value="P:positive regulation of transcription by RNA polymerase II"/>
    <property type="evidence" value="ECO:0007669"/>
    <property type="project" value="TreeGrafter"/>
</dbReference>
<organism evidence="11 12">
    <name type="scientific">Phaedon cochleariae</name>
    <name type="common">Mustard beetle</name>
    <dbReference type="NCBI Taxonomy" id="80249"/>
    <lineage>
        <taxon>Eukaryota</taxon>
        <taxon>Metazoa</taxon>
        <taxon>Ecdysozoa</taxon>
        <taxon>Arthropoda</taxon>
        <taxon>Hexapoda</taxon>
        <taxon>Insecta</taxon>
        <taxon>Pterygota</taxon>
        <taxon>Neoptera</taxon>
        <taxon>Endopterygota</taxon>
        <taxon>Coleoptera</taxon>
        <taxon>Polyphaga</taxon>
        <taxon>Cucujiformia</taxon>
        <taxon>Chrysomeloidea</taxon>
        <taxon>Chrysomelidae</taxon>
        <taxon>Chrysomelinae</taxon>
        <taxon>Chrysomelini</taxon>
        <taxon>Phaedon</taxon>
    </lineage>
</organism>